<evidence type="ECO:0000313" key="3">
    <source>
        <dbReference type="Proteomes" id="UP000483820"/>
    </source>
</evidence>
<dbReference type="RefSeq" id="XP_003102909.2">
    <property type="nucleotide sequence ID" value="XM_003102861.2"/>
</dbReference>
<name>A0A6A5FV48_CAERE</name>
<dbReference type="Proteomes" id="UP000483820">
    <property type="component" value="Chromosome X"/>
</dbReference>
<dbReference type="EMBL" id="WUAV01000006">
    <property type="protein sequence ID" value="KAF1746414.1"/>
    <property type="molecule type" value="Genomic_DNA"/>
</dbReference>
<keyword evidence="1" id="KW-0472">Membrane</keyword>
<feature type="transmembrane region" description="Helical" evidence="1">
    <location>
        <begin position="48"/>
        <end position="70"/>
    </location>
</feature>
<dbReference type="KEGG" id="crq:GCK72_022868"/>
<protein>
    <submittedName>
        <fullName evidence="2">Uncharacterized protein</fullName>
    </submittedName>
</protein>
<sequence length="106" mass="11926">MSISGDNDDIEMAVMDSEDQPLLQPQLRTAKNRVPILKRLNDEQQLNLLMVTLIAVLLLGASIGYLWVFLAGGFSGTGEVLIDEKEHRLVMELRRNLTRSEGKMLM</sequence>
<dbReference type="CTD" id="9798540"/>
<keyword evidence="1" id="KW-0812">Transmembrane</keyword>
<organism evidence="2 3">
    <name type="scientific">Caenorhabditis remanei</name>
    <name type="common">Caenorhabditis vulgaris</name>
    <dbReference type="NCBI Taxonomy" id="31234"/>
    <lineage>
        <taxon>Eukaryota</taxon>
        <taxon>Metazoa</taxon>
        <taxon>Ecdysozoa</taxon>
        <taxon>Nematoda</taxon>
        <taxon>Chromadorea</taxon>
        <taxon>Rhabditida</taxon>
        <taxon>Rhabditina</taxon>
        <taxon>Rhabditomorpha</taxon>
        <taxon>Rhabditoidea</taxon>
        <taxon>Rhabditidae</taxon>
        <taxon>Peloderinae</taxon>
        <taxon>Caenorhabditis</taxon>
    </lineage>
</organism>
<evidence type="ECO:0000313" key="2">
    <source>
        <dbReference type="EMBL" id="KAF1746414.1"/>
    </source>
</evidence>
<reference evidence="2 3" key="1">
    <citation type="submission" date="2019-12" db="EMBL/GenBank/DDBJ databases">
        <title>Chromosome-level assembly of the Caenorhabditis remanei genome.</title>
        <authorList>
            <person name="Teterina A.A."/>
            <person name="Willis J.H."/>
            <person name="Phillips P.C."/>
        </authorList>
    </citation>
    <scope>NUCLEOTIDE SEQUENCE [LARGE SCALE GENOMIC DNA]</scope>
    <source>
        <strain evidence="2 3">PX506</strain>
        <tissue evidence="2">Whole organism</tissue>
    </source>
</reference>
<evidence type="ECO:0000256" key="1">
    <source>
        <dbReference type="SAM" id="Phobius"/>
    </source>
</evidence>
<dbReference type="AlphaFoldDB" id="A0A6A5FV48"/>
<gene>
    <name evidence="2" type="ORF">GCK72_022868</name>
</gene>
<dbReference type="GeneID" id="9798540"/>
<comment type="caution">
    <text evidence="2">The sequence shown here is derived from an EMBL/GenBank/DDBJ whole genome shotgun (WGS) entry which is preliminary data.</text>
</comment>
<keyword evidence="1" id="KW-1133">Transmembrane helix</keyword>
<proteinExistence type="predicted"/>
<accession>A0A6A5FV48</accession>